<organism evidence="6 7">
    <name type="scientific">Cyprinodon variegatus</name>
    <name type="common">Sheepshead minnow</name>
    <dbReference type="NCBI Taxonomy" id="28743"/>
    <lineage>
        <taxon>Eukaryota</taxon>
        <taxon>Metazoa</taxon>
        <taxon>Chordata</taxon>
        <taxon>Craniata</taxon>
        <taxon>Vertebrata</taxon>
        <taxon>Euteleostomi</taxon>
        <taxon>Actinopterygii</taxon>
        <taxon>Neopterygii</taxon>
        <taxon>Teleostei</taxon>
        <taxon>Neoteleostei</taxon>
        <taxon>Acanthomorphata</taxon>
        <taxon>Ovalentaria</taxon>
        <taxon>Atherinomorphae</taxon>
        <taxon>Cyprinodontiformes</taxon>
        <taxon>Cyprinodontidae</taxon>
        <taxon>Cyprinodon</taxon>
    </lineage>
</organism>
<protein>
    <submittedName>
        <fullName evidence="6">Uncharacterized protein</fullName>
    </submittedName>
</protein>
<dbReference type="STRING" id="28743.ENSCVAP00000010806"/>
<accession>A0A3Q2CXW7</accession>
<evidence type="ECO:0000256" key="2">
    <source>
        <dbReference type="ARBA" id="ARBA00022490"/>
    </source>
</evidence>
<dbReference type="AlphaFoldDB" id="A0A3Q2CXW7"/>
<reference evidence="6" key="2">
    <citation type="submission" date="2025-09" db="UniProtKB">
        <authorList>
            <consortium name="Ensembl"/>
        </authorList>
    </citation>
    <scope>IDENTIFICATION</scope>
</reference>
<evidence type="ECO:0000256" key="3">
    <source>
        <dbReference type="ARBA" id="ARBA00023069"/>
    </source>
</evidence>
<dbReference type="Ensembl" id="ENSCVAT00000029694.1">
    <property type="protein sequence ID" value="ENSCVAP00000010806.1"/>
    <property type="gene ID" value="ENSCVAG00000012980.1"/>
</dbReference>
<evidence type="ECO:0000256" key="5">
    <source>
        <dbReference type="ARBA" id="ARBA00023273"/>
    </source>
</evidence>
<sequence>FASHPGVLLTSPLSETWTEMFNLPPWSSNLSSLLTPQYAIAVLRSKLWPGLFAYSCGEKFENIYIGWGLKYIGEVYSPPIPPLPQKEYPSGSEIRVPGSNYGGRAAKLRLRETKAQELNSANLRRLEYPILTNTLAARW</sequence>
<dbReference type="GO" id="GO:0060294">
    <property type="term" value="P:cilium movement involved in cell motility"/>
    <property type="evidence" value="ECO:0007669"/>
    <property type="project" value="InterPro"/>
</dbReference>
<keyword evidence="3" id="KW-0969">Cilium</keyword>
<evidence type="ECO:0000313" key="7">
    <source>
        <dbReference type="Proteomes" id="UP000265020"/>
    </source>
</evidence>
<dbReference type="Pfam" id="PF04712">
    <property type="entry name" value="Radial_spoke"/>
    <property type="match status" value="1"/>
</dbReference>
<keyword evidence="2" id="KW-0963">Cytoplasm</keyword>
<dbReference type="GO" id="GO:0001534">
    <property type="term" value="C:radial spoke"/>
    <property type="evidence" value="ECO:0007669"/>
    <property type="project" value="InterPro"/>
</dbReference>
<comment type="subcellular location">
    <subcellularLocation>
        <location evidence="1">Cytoplasm</location>
        <location evidence="1">Cytoskeleton</location>
        <location evidence="1">Cilium axoneme</location>
    </subcellularLocation>
</comment>
<name>A0A3Q2CXW7_CYPVA</name>
<dbReference type="GeneTree" id="ENSGT00500000044869"/>
<evidence type="ECO:0000313" key="6">
    <source>
        <dbReference type="Ensembl" id="ENSCVAP00000010806.1"/>
    </source>
</evidence>
<dbReference type="InterPro" id="IPR006802">
    <property type="entry name" value="Radial_spoke"/>
</dbReference>
<reference evidence="6" key="1">
    <citation type="submission" date="2025-08" db="UniProtKB">
        <authorList>
            <consortium name="Ensembl"/>
        </authorList>
    </citation>
    <scope>IDENTIFICATION</scope>
</reference>
<dbReference type="Proteomes" id="UP000265020">
    <property type="component" value="Unassembled WGS sequence"/>
</dbReference>
<evidence type="ECO:0000256" key="4">
    <source>
        <dbReference type="ARBA" id="ARBA00023212"/>
    </source>
</evidence>
<dbReference type="PANTHER" id="PTHR13159">
    <property type="entry name" value="RADIAL SPOKEHEAD-RELATED"/>
    <property type="match status" value="1"/>
</dbReference>
<evidence type="ECO:0000256" key="1">
    <source>
        <dbReference type="ARBA" id="ARBA00004430"/>
    </source>
</evidence>
<dbReference type="GO" id="GO:0035082">
    <property type="term" value="P:axoneme assembly"/>
    <property type="evidence" value="ECO:0007669"/>
    <property type="project" value="TreeGrafter"/>
</dbReference>
<keyword evidence="7" id="KW-1185">Reference proteome</keyword>
<keyword evidence="5" id="KW-0966">Cell projection</keyword>
<keyword evidence="4" id="KW-0206">Cytoskeleton</keyword>
<dbReference type="PANTHER" id="PTHR13159:SF0">
    <property type="entry name" value="RADIAL SPOKE HEAD 6 HOMOLOG A"/>
    <property type="match status" value="1"/>
</dbReference>
<proteinExistence type="predicted"/>